<accession>A0AAV0ZI38</accession>
<feature type="region of interest" description="Disordered" evidence="1">
    <location>
        <begin position="547"/>
        <end position="650"/>
    </location>
</feature>
<feature type="compositionally biased region" description="Polar residues" evidence="1">
    <location>
        <begin position="931"/>
        <end position="940"/>
    </location>
</feature>
<feature type="region of interest" description="Disordered" evidence="1">
    <location>
        <begin position="719"/>
        <end position="784"/>
    </location>
</feature>
<evidence type="ECO:0000256" key="1">
    <source>
        <dbReference type="SAM" id="MobiDB-lite"/>
    </source>
</evidence>
<evidence type="ECO:0000313" key="3">
    <source>
        <dbReference type="EMBL" id="CAI8596853.1"/>
    </source>
</evidence>
<evidence type="ECO:0000313" key="4">
    <source>
        <dbReference type="Proteomes" id="UP001157006"/>
    </source>
</evidence>
<feature type="compositionally biased region" description="Basic and acidic residues" evidence="1">
    <location>
        <begin position="1000"/>
        <end position="1013"/>
    </location>
</feature>
<keyword evidence="2" id="KW-0812">Transmembrane</keyword>
<keyword evidence="2" id="KW-0472">Membrane</keyword>
<keyword evidence="2" id="KW-1133">Transmembrane helix</keyword>
<protein>
    <submittedName>
        <fullName evidence="3">Uncharacterized protein</fullName>
    </submittedName>
</protein>
<organism evidence="3 4">
    <name type="scientific">Vicia faba</name>
    <name type="common">Broad bean</name>
    <name type="synonym">Faba vulgaris</name>
    <dbReference type="NCBI Taxonomy" id="3906"/>
    <lineage>
        <taxon>Eukaryota</taxon>
        <taxon>Viridiplantae</taxon>
        <taxon>Streptophyta</taxon>
        <taxon>Embryophyta</taxon>
        <taxon>Tracheophyta</taxon>
        <taxon>Spermatophyta</taxon>
        <taxon>Magnoliopsida</taxon>
        <taxon>eudicotyledons</taxon>
        <taxon>Gunneridae</taxon>
        <taxon>Pentapetalae</taxon>
        <taxon>rosids</taxon>
        <taxon>fabids</taxon>
        <taxon>Fabales</taxon>
        <taxon>Fabaceae</taxon>
        <taxon>Papilionoideae</taxon>
        <taxon>50 kb inversion clade</taxon>
        <taxon>NPAAA clade</taxon>
        <taxon>Hologalegina</taxon>
        <taxon>IRL clade</taxon>
        <taxon>Fabeae</taxon>
        <taxon>Vicia</taxon>
    </lineage>
</organism>
<dbReference type="EMBL" id="OX451737">
    <property type="protein sequence ID" value="CAI8596853.1"/>
    <property type="molecule type" value="Genomic_DNA"/>
</dbReference>
<feature type="region of interest" description="Disordered" evidence="1">
    <location>
        <begin position="369"/>
        <end position="388"/>
    </location>
</feature>
<dbReference type="AlphaFoldDB" id="A0AAV0ZI38"/>
<feature type="transmembrane region" description="Helical" evidence="2">
    <location>
        <begin position="34"/>
        <end position="52"/>
    </location>
</feature>
<feature type="compositionally biased region" description="Low complexity" evidence="1">
    <location>
        <begin position="550"/>
        <end position="562"/>
    </location>
</feature>
<feature type="region of interest" description="Disordered" evidence="1">
    <location>
        <begin position="444"/>
        <end position="475"/>
    </location>
</feature>
<keyword evidence="4" id="KW-1185">Reference proteome</keyword>
<proteinExistence type="predicted"/>
<dbReference type="PANTHER" id="PTHR33870">
    <property type="entry name" value="CARDIOMYOPATHY-ASSOCIATED PROTEIN"/>
    <property type="match status" value="1"/>
</dbReference>
<gene>
    <name evidence="3" type="ORF">VFH_II054200</name>
</gene>
<evidence type="ECO:0000256" key="2">
    <source>
        <dbReference type="SAM" id="Phobius"/>
    </source>
</evidence>
<feature type="region of interest" description="Disordered" evidence="1">
    <location>
        <begin position="914"/>
        <end position="1013"/>
    </location>
</feature>
<dbReference type="PANTHER" id="PTHR33870:SF16">
    <property type="entry name" value="PROTEIN, PUTATIVE-RELATED"/>
    <property type="match status" value="1"/>
</dbReference>
<reference evidence="3 4" key="1">
    <citation type="submission" date="2023-01" db="EMBL/GenBank/DDBJ databases">
        <authorList>
            <person name="Kreplak J."/>
        </authorList>
    </citation>
    <scope>NUCLEOTIDE SEQUENCE [LARGE SCALE GENOMIC DNA]</scope>
</reference>
<dbReference type="Proteomes" id="UP001157006">
    <property type="component" value="Chromosome 2"/>
</dbReference>
<feature type="compositionally biased region" description="Basic and acidic residues" evidence="1">
    <location>
        <begin position="941"/>
        <end position="950"/>
    </location>
</feature>
<feature type="compositionally biased region" description="Polar residues" evidence="1">
    <location>
        <begin position="767"/>
        <end position="779"/>
    </location>
</feature>
<name>A0AAV0ZI38_VICFA</name>
<feature type="compositionally biased region" description="Basic and acidic residues" evidence="1">
    <location>
        <begin position="563"/>
        <end position="580"/>
    </location>
</feature>
<feature type="compositionally biased region" description="Polar residues" evidence="1">
    <location>
        <begin position="446"/>
        <end position="472"/>
    </location>
</feature>
<sequence>MGLKYNAKDIQHHLSRIFHVSVDSTYKFLQRHPIFSCLLLLFSILYIFLSYIYTFVGYMSPFLICGAIFLRIFWSSEKTQLRYVKIEEKKDEQEIKVEPKILPPKIPIPIPIPNIVGRHEQILFKYPSQNATSRRRNFRERKWDVYGGLEEKAKNLSEVFQNEYTSSKRNIGSFKKGESSLYYGLSSGRRTHQAVKRSLRSEPSMVDLVEAGDTEMEIEKMEEEDEEEDVKNNTIEWTENDQKNLMDVGDSEMERNRRLESLIARRRANKLLKLQVENGLVDKKALTPSSMRPLVVKRESCDIDDLEMPGSAPSVMPRSPYDIPYEPFEEKPNLTSDGFLNDFQKDVLFSRHESFSLGSNYSSDIKHEHATRESHSFHGRKSSDKHGFSRFGRLPDKGNHDWLIEQLIYNDGAEKGIQAPKPLIKGDETKRENDEKCKTDIDETKTMSVQTSEPASRAPNISNIETNSVSQKPESRLASRLSKSQERLLNIPVSFNETKTIHESMCDTVPSPVDKRQETMFSGDRRLCHTPTYSIASDLQVEVSEIGSPTSTVDDNGDTNSSSDRDRDSMLYDGDIDRDVSSGSEDLWGASFHGKGGVKTEENNSSEDVNNSLKEIASPISLRQIDEEDDAADVSSYSSRDEGPEDTPTCCVVNSDHNVFGNYTKFSRGKNDVPQSSRSSYDTLSQNQLINSPMDQISEEISINESHVIDDVNNLATTEQGDRENSASSEDPGNSHPVVRQESLDEASNESISSSPRSVLPDKTLSDDVSSPSFNQQMDIGSPRSIVEDMTQETFNEDEHSHDSMAQNFQTLVDEITNESHDVDFNHSQEQTNNMESSMEESNIHRNMNGEEINMENSIEESNNMNGEEINTESSMEELNIYRNMKGGEINMESSMEESNIHRSMNDEEINRMEQRDELNNGESSEENSSHQISQEATSESTKEINKMETMDEEESRDLTDDKVPSTEVVEEDKNEPLALANDDNINDEFPQPHVIDPMVHGKETIEGHMEDS</sequence>